<keyword evidence="1" id="KW-0443">Lipid metabolism</keyword>
<dbReference type="GO" id="GO:0006629">
    <property type="term" value="P:lipid metabolic process"/>
    <property type="evidence" value="ECO:0007669"/>
    <property type="project" value="UniProtKB-KW"/>
</dbReference>
<dbReference type="PANTHER" id="PTHR38436:SF1">
    <property type="entry name" value="ESTER CYCLASE"/>
    <property type="match status" value="1"/>
</dbReference>
<sequence length="653" mass="73026">METSERGRRTVAIACQGGGSHTAFTAGVLDRLLAEDAVEYDIVELSGTSGGAICAFATWFGLASDRRGDGRHEARRLLAQIWHDISAKSPADIVMNELGVGTVRAQNMGVPFLTVSPYDSPLAGWSRKRLRTVLEDAVDPDNLADIVGSDDPLPPRLDIGAVDLQRGTFKTFTERDVSHDAVLASAAVPPLFQAAPVTLVDGSTRWYWDGLFSQNPPLSDLFGSADGRLERASELWIVQVNPQREDQLPKKLEEIADRRNELAGNLSVNQELRFIKLLNQWRAEGKVDETYRPLEVKTINLDESLVAPGRPLDYASKLDRSERFIERLWEHGRSQADRFISTERDRRHVRQAAESTWTRERDDVRAQERPSTYTVHLPTSLTELRAFLQRDPEQEVTTLGWSEYRQFVESVHQAFPDLQFSVEELVAETGKVALRWHGVGTHSGTLFDIEPTGRDVRLSGMSIHHLTDGQLSESWTLSEQWSLLQQIEAANPSVPLPTASRVSPTPVVTQLSAPVENEELARTEVTELWNRGRRDVLAHVLDEGCVVHLDDGSDRRGREPYWEFVQRYRQAFPDLTVGIRDTVSEGDKIVLRLTVRGTHEGPFLGVHATGRRIDVDRMVIHHLDDGRIVETGVVEDTVRLLHQLGASPSAVAT</sequence>
<dbReference type="SUPFAM" id="SSF54427">
    <property type="entry name" value="NTF2-like"/>
    <property type="match status" value="2"/>
</dbReference>
<dbReference type="Proteomes" id="UP000199607">
    <property type="component" value="Unassembled WGS sequence"/>
</dbReference>
<proteinExistence type="predicted"/>
<feature type="domain" description="PNPLA" evidence="2">
    <location>
        <begin position="13"/>
        <end position="222"/>
    </location>
</feature>
<dbReference type="PANTHER" id="PTHR38436">
    <property type="entry name" value="POLYKETIDE CYCLASE SNOAL-LIKE DOMAIN"/>
    <property type="match status" value="1"/>
</dbReference>
<gene>
    <name evidence="3" type="ORF">SAMN04487950_1346</name>
</gene>
<evidence type="ECO:0000259" key="2">
    <source>
        <dbReference type="PROSITE" id="PS51635"/>
    </source>
</evidence>
<dbReference type="InterPro" id="IPR009959">
    <property type="entry name" value="Cyclase_SnoaL-like"/>
</dbReference>
<dbReference type="InterPro" id="IPR032710">
    <property type="entry name" value="NTF2-like_dom_sf"/>
</dbReference>
<dbReference type="InterPro" id="IPR016035">
    <property type="entry name" value="Acyl_Trfase/lysoPLipase"/>
</dbReference>
<keyword evidence="4" id="KW-1185">Reference proteome</keyword>
<evidence type="ECO:0000313" key="4">
    <source>
        <dbReference type="Proteomes" id="UP000199607"/>
    </source>
</evidence>
<reference evidence="4" key="1">
    <citation type="submission" date="2016-10" db="EMBL/GenBank/DDBJ databases">
        <authorList>
            <person name="Varghese N."/>
            <person name="Submissions S."/>
        </authorList>
    </citation>
    <scope>NUCLEOTIDE SEQUENCE [LARGE SCALE GENOMIC DNA]</scope>
    <source>
        <strain evidence="4">CGMCC 1.7738</strain>
    </source>
</reference>
<dbReference type="RefSeq" id="WP_089867347.1">
    <property type="nucleotide sequence ID" value="NZ_FOTC01000001.1"/>
</dbReference>
<protein>
    <recommendedName>
        <fullName evidence="2">PNPLA domain-containing protein</fullName>
    </recommendedName>
</protein>
<accession>A0A1I4CQK9</accession>
<evidence type="ECO:0000256" key="1">
    <source>
        <dbReference type="ARBA" id="ARBA00023098"/>
    </source>
</evidence>
<dbReference type="SUPFAM" id="SSF52151">
    <property type="entry name" value="FabD/lysophospholipase-like"/>
    <property type="match status" value="1"/>
</dbReference>
<dbReference type="InterPro" id="IPR002641">
    <property type="entry name" value="PNPLA_dom"/>
</dbReference>
<dbReference type="Gene3D" id="3.40.1090.10">
    <property type="entry name" value="Cytosolic phospholipase A2 catalytic domain"/>
    <property type="match status" value="2"/>
</dbReference>
<dbReference type="Gene3D" id="3.10.450.50">
    <property type="match status" value="2"/>
</dbReference>
<dbReference type="Pfam" id="PF07366">
    <property type="entry name" value="SnoaL"/>
    <property type="match status" value="2"/>
</dbReference>
<evidence type="ECO:0000313" key="3">
    <source>
        <dbReference type="EMBL" id="SFK83542.1"/>
    </source>
</evidence>
<dbReference type="EMBL" id="FOTC01000001">
    <property type="protein sequence ID" value="SFK83542.1"/>
    <property type="molecule type" value="Genomic_DNA"/>
</dbReference>
<name>A0A1I4CQK9_9EURY</name>
<dbReference type="PROSITE" id="PS51635">
    <property type="entry name" value="PNPLA"/>
    <property type="match status" value="1"/>
</dbReference>
<dbReference type="STRING" id="553466.SAMN04487950_1346"/>
<dbReference type="GO" id="GO:0030638">
    <property type="term" value="P:polyketide metabolic process"/>
    <property type="evidence" value="ECO:0007669"/>
    <property type="project" value="InterPro"/>
</dbReference>
<dbReference type="AlphaFoldDB" id="A0A1I4CQK9"/>
<organism evidence="3 4">
    <name type="scientific">Halogranum rubrum</name>
    <dbReference type="NCBI Taxonomy" id="553466"/>
    <lineage>
        <taxon>Archaea</taxon>
        <taxon>Methanobacteriati</taxon>
        <taxon>Methanobacteriota</taxon>
        <taxon>Stenosarchaea group</taxon>
        <taxon>Halobacteria</taxon>
        <taxon>Halobacteriales</taxon>
        <taxon>Haloferacaceae</taxon>
    </lineage>
</organism>
<dbReference type="Pfam" id="PF01734">
    <property type="entry name" value="Patatin"/>
    <property type="match status" value="1"/>
</dbReference>